<dbReference type="RefSeq" id="XP_026623754.1">
    <property type="nucleotide sequence ID" value="XM_026769342.1"/>
</dbReference>
<protein>
    <submittedName>
        <fullName evidence="1">Uncharacterized protein</fullName>
    </submittedName>
</protein>
<dbReference type="AlphaFoldDB" id="A0A3F3PVF8"/>
<name>A0A3F3PVF8_9EURO</name>
<gene>
    <name evidence="1" type="ORF">BDQ94DRAFT_161212</name>
</gene>
<dbReference type="EMBL" id="KZ852059">
    <property type="protein sequence ID" value="RDH30732.1"/>
    <property type="molecule type" value="Genomic_DNA"/>
</dbReference>
<evidence type="ECO:0000313" key="2">
    <source>
        <dbReference type="Proteomes" id="UP000253729"/>
    </source>
</evidence>
<keyword evidence="2" id="KW-1185">Reference proteome</keyword>
<evidence type="ECO:0000313" key="1">
    <source>
        <dbReference type="EMBL" id="RDH30732.1"/>
    </source>
</evidence>
<dbReference type="GeneID" id="38137698"/>
<reference evidence="1 2" key="1">
    <citation type="submission" date="2018-07" db="EMBL/GenBank/DDBJ databases">
        <title>The genomes of Aspergillus section Nigri reveals drivers in fungal speciation.</title>
        <authorList>
            <consortium name="DOE Joint Genome Institute"/>
            <person name="Vesth T.C."/>
            <person name="Nybo J."/>
            <person name="Theobald S."/>
            <person name="Brandl J."/>
            <person name="Frisvad J.C."/>
            <person name="Nielsen K.F."/>
            <person name="Lyhne E.K."/>
            <person name="Kogle M.E."/>
            <person name="Kuo A."/>
            <person name="Riley R."/>
            <person name="Clum A."/>
            <person name="Nolan M."/>
            <person name="Lipzen A."/>
            <person name="Salamov A."/>
            <person name="Henrissat B."/>
            <person name="Wiebenga A."/>
            <person name="De vries R.P."/>
            <person name="Grigoriev I.V."/>
            <person name="Mortensen U.H."/>
            <person name="Andersen M.R."/>
            <person name="Baker S.E."/>
        </authorList>
    </citation>
    <scope>NUCLEOTIDE SEQUENCE [LARGE SCALE GENOMIC DNA]</scope>
    <source>
        <strain evidence="1 2">CBS 139.54b</strain>
    </source>
</reference>
<proteinExistence type="predicted"/>
<accession>A0A3F3PVF8</accession>
<organism evidence="1 2">
    <name type="scientific">Aspergillus welwitschiae</name>
    <dbReference type="NCBI Taxonomy" id="1341132"/>
    <lineage>
        <taxon>Eukaryota</taxon>
        <taxon>Fungi</taxon>
        <taxon>Dikarya</taxon>
        <taxon>Ascomycota</taxon>
        <taxon>Pezizomycotina</taxon>
        <taxon>Eurotiomycetes</taxon>
        <taxon>Eurotiomycetidae</taxon>
        <taxon>Eurotiales</taxon>
        <taxon>Aspergillaceae</taxon>
        <taxon>Aspergillus</taxon>
        <taxon>Aspergillus subgen. Circumdati</taxon>
    </lineage>
</organism>
<sequence>MVLRTRQGFPTATEKGGISLVTTEPAPIVEPSPMVTPGKMTTLPPIQQSSPMRIGWPNSTNLRRDSTLTSCPAVKRLTLGPNCTRSPMMIKLVSRAVKLASITIAANDNVTAIVGVKWGFHKGSRADFTHHLLQQLVAHVGNLLIRHRLRVEVVVVLSDSAGPMAGFHQPGDDGIIPEDG</sequence>
<dbReference type="Proteomes" id="UP000253729">
    <property type="component" value="Unassembled WGS sequence"/>
</dbReference>